<dbReference type="OrthoDB" id="1375870at2"/>
<reference evidence="2 3" key="1">
    <citation type="submission" date="2016-11" db="EMBL/GenBank/DDBJ databases">
        <authorList>
            <person name="Varghese N."/>
            <person name="Submissions S."/>
        </authorList>
    </citation>
    <scope>NUCLEOTIDE SEQUENCE [LARGE SCALE GENOMIC DNA]</scope>
    <source>
        <strain evidence="2 3">CGMCC 1.12174</strain>
        <strain evidence="1 4">DSM 26351</strain>
    </source>
</reference>
<evidence type="ECO:0000313" key="3">
    <source>
        <dbReference type="Proteomes" id="UP000184031"/>
    </source>
</evidence>
<evidence type="ECO:0000313" key="4">
    <source>
        <dbReference type="Proteomes" id="UP000198940"/>
    </source>
</evidence>
<dbReference type="Proteomes" id="UP000198940">
    <property type="component" value="Unassembled WGS sequence"/>
</dbReference>
<dbReference type="EMBL" id="FRAT01000007">
    <property type="protein sequence ID" value="SHL13122.1"/>
    <property type="molecule type" value="Genomic_DNA"/>
</dbReference>
<gene>
    <name evidence="1" type="ORF">SAMN04487891_105120</name>
    <name evidence="2" type="ORF">SAMN05216293_2722</name>
</gene>
<proteinExistence type="predicted"/>
<sequence>MQVQFRTKEEANMEQERDFLALTPIERIYRFLDLMQRINRFPTKAKHDENKFIIQITTGK</sequence>
<protein>
    <submittedName>
        <fullName evidence="2">Uncharacterized protein</fullName>
    </submittedName>
</protein>
<evidence type="ECO:0000313" key="1">
    <source>
        <dbReference type="EMBL" id="SFC05419.1"/>
    </source>
</evidence>
<dbReference type="RefSeq" id="WP_072880755.1">
    <property type="nucleotide sequence ID" value="NZ_FOKU01000005.1"/>
</dbReference>
<dbReference type="STRING" id="1055723.SAMN05216293_2722"/>
<dbReference type="EMBL" id="FOKU01000005">
    <property type="protein sequence ID" value="SFC05419.1"/>
    <property type="molecule type" value="Genomic_DNA"/>
</dbReference>
<dbReference type="AlphaFoldDB" id="A0A1M6Y4H3"/>
<name>A0A1M6Y4H3_9FLAO</name>
<comment type="caution">
    <text evidence="2">The sequence shown here is derived from an EMBL/GenBank/DDBJ whole genome shotgun (WGS) entry which is preliminary data.</text>
</comment>
<evidence type="ECO:0000313" key="2">
    <source>
        <dbReference type="EMBL" id="SHL13122.1"/>
    </source>
</evidence>
<keyword evidence="4" id="KW-1185">Reference proteome</keyword>
<accession>A0A1M6Y4H3</accession>
<organism evidence="2 3">
    <name type="scientific">Flagellimonas taeanensis</name>
    <dbReference type="NCBI Taxonomy" id="1005926"/>
    <lineage>
        <taxon>Bacteria</taxon>
        <taxon>Pseudomonadati</taxon>
        <taxon>Bacteroidota</taxon>
        <taxon>Flavobacteriia</taxon>
        <taxon>Flavobacteriales</taxon>
        <taxon>Flavobacteriaceae</taxon>
        <taxon>Flagellimonas</taxon>
    </lineage>
</organism>
<dbReference type="Proteomes" id="UP000184031">
    <property type="component" value="Unassembled WGS sequence"/>
</dbReference>